<dbReference type="Gene3D" id="3.40.50.1580">
    <property type="entry name" value="Nucleoside phosphorylase domain"/>
    <property type="match status" value="1"/>
</dbReference>
<organism evidence="6">
    <name type="scientific">Desulfatirhabdium butyrativorans</name>
    <dbReference type="NCBI Taxonomy" id="340467"/>
    <lineage>
        <taxon>Bacteria</taxon>
        <taxon>Pseudomonadati</taxon>
        <taxon>Thermodesulfobacteriota</taxon>
        <taxon>Desulfobacteria</taxon>
        <taxon>Desulfobacterales</taxon>
        <taxon>Desulfatirhabdiaceae</taxon>
        <taxon>Desulfatirhabdium</taxon>
    </lineage>
</organism>
<evidence type="ECO:0000256" key="3">
    <source>
        <dbReference type="ARBA" id="ARBA00048447"/>
    </source>
</evidence>
<dbReference type="EC" id="2.4.2.3" evidence="1"/>
<reference evidence="6" key="1">
    <citation type="journal article" date="2020" name="mSystems">
        <title>Genome- and Community-Level Interaction Insights into Carbon Utilization and Element Cycling Functions of Hydrothermarchaeota in Hydrothermal Sediment.</title>
        <authorList>
            <person name="Zhou Z."/>
            <person name="Liu Y."/>
            <person name="Xu W."/>
            <person name="Pan J."/>
            <person name="Luo Z.H."/>
            <person name="Li M."/>
        </authorList>
    </citation>
    <scope>NUCLEOTIDE SEQUENCE [LARGE SCALE GENOMIC DNA]</scope>
    <source>
        <strain evidence="6">SpSt-477</strain>
    </source>
</reference>
<feature type="compositionally biased region" description="Polar residues" evidence="4">
    <location>
        <begin position="1"/>
        <end position="25"/>
    </location>
</feature>
<gene>
    <name evidence="6" type="ORF">ENS29_04320</name>
</gene>
<evidence type="ECO:0000256" key="2">
    <source>
        <dbReference type="ARBA" id="ARBA00021980"/>
    </source>
</evidence>
<dbReference type="AlphaFoldDB" id="A0A7C4MNZ3"/>
<accession>A0A7C4MNZ3</accession>
<name>A0A7C4MNZ3_9BACT</name>
<dbReference type="CDD" id="cd09007">
    <property type="entry name" value="NP-I_spr0068"/>
    <property type="match status" value="1"/>
</dbReference>
<proteinExistence type="predicted"/>
<comment type="catalytic activity">
    <reaction evidence="3">
        <text>uridine + phosphate = alpha-D-ribose 1-phosphate + uracil</text>
        <dbReference type="Rhea" id="RHEA:24388"/>
        <dbReference type="ChEBI" id="CHEBI:16704"/>
        <dbReference type="ChEBI" id="CHEBI:17568"/>
        <dbReference type="ChEBI" id="CHEBI:43474"/>
        <dbReference type="ChEBI" id="CHEBI:57720"/>
        <dbReference type="EC" id="2.4.2.3"/>
    </reaction>
</comment>
<dbReference type="PANTHER" id="PTHR43691:SF11">
    <property type="entry name" value="FI09636P-RELATED"/>
    <property type="match status" value="1"/>
</dbReference>
<feature type="region of interest" description="Disordered" evidence="4">
    <location>
        <begin position="1"/>
        <end position="31"/>
    </location>
</feature>
<dbReference type="GO" id="GO:0004850">
    <property type="term" value="F:uridine phosphorylase activity"/>
    <property type="evidence" value="ECO:0007669"/>
    <property type="project" value="UniProtKB-EC"/>
</dbReference>
<dbReference type="GO" id="GO:0009116">
    <property type="term" value="P:nucleoside metabolic process"/>
    <property type="evidence" value="ECO:0007669"/>
    <property type="project" value="InterPro"/>
</dbReference>
<dbReference type="InterPro" id="IPR035994">
    <property type="entry name" value="Nucleoside_phosphorylase_sf"/>
</dbReference>
<evidence type="ECO:0000313" key="6">
    <source>
        <dbReference type="EMBL" id="HGU32064.1"/>
    </source>
</evidence>
<evidence type="ECO:0000259" key="5">
    <source>
        <dbReference type="Pfam" id="PF01048"/>
    </source>
</evidence>
<sequence length="268" mass="29547">MWTGCFRSSTKSGTSFPSMSNPSDHFSSEEQGVVRPVITRNTPRLGAAAVMIAPRGDFDLLKGRWEKSGNDIDRGLYLGTVTGKQGSFCAFGPLVGAPFAAMALETLTAWGARRFLFYGWCGSIDEAILPGELILPTAAFIDEGTSIHYGYALGDCVSAPPSNRQRMKSLLTAANLPYREGSIWTTDAVYRETPSAIRHFRRLGALGVEMEVSALFSVARYLQVELEAILLVSDRVSPERWYPGFRDPAFLERRNEIVDLLAAWCHQP</sequence>
<feature type="domain" description="Nucleoside phosphorylase" evidence="5">
    <location>
        <begin position="76"/>
        <end position="237"/>
    </location>
</feature>
<dbReference type="PANTHER" id="PTHR43691">
    <property type="entry name" value="URIDINE PHOSPHORYLASE"/>
    <property type="match status" value="1"/>
</dbReference>
<protein>
    <recommendedName>
        <fullName evidence="2">Uridine phosphorylase</fullName>
        <ecNumber evidence="1">2.4.2.3</ecNumber>
    </recommendedName>
</protein>
<dbReference type="Pfam" id="PF01048">
    <property type="entry name" value="PNP_UDP_1"/>
    <property type="match status" value="1"/>
</dbReference>
<dbReference type="SUPFAM" id="SSF53167">
    <property type="entry name" value="Purine and uridine phosphorylases"/>
    <property type="match status" value="1"/>
</dbReference>
<dbReference type="GO" id="GO:0005829">
    <property type="term" value="C:cytosol"/>
    <property type="evidence" value="ECO:0007669"/>
    <property type="project" value="TreeGrafter"/>
</dbReference>
<dbReference type="InterPro" id="IPR000845">
    <property type="entry name" value="Nucleoside_phosphorylase_d"/>
</dbReference>
<comment type="caution">
    <text evidence="6">The sequence shown here is derived from an EMBL/GenBank/DDBJ whole genome shotgun (WGS) entry which is preliminary data.</text>
</comment>
<evidence type="ECO:0000256" key="4">
    <source>
        <dbReference type="SAM" id="MobiDB-lite"/>
    </source>
</evidence>
<evidence type="ECO:0000256" key="1">
    <source>
        <dbReference type="ARBA" id="ARBA00011888"/>
    </source>
</evidence>
<dbReference type="EMBL" id="DSUH01000096">
    <property type="protein sequence ID" value="HGU32064.1"/>
    <property type="molecule type" value="Genomic_DNA"/>
</dbReference>